<evidence type="ECO:0000256" key="1">
    <source>
        <dbReference type="SAM" id="Phobius"/>
    </source>
</evidence>
<evidence type="ECO:0000313" key="3">
    <source>
        <dbReference type="Proteomes" id="UP001430848"/>
    </source>
</evidence>
<keyword evidence="3" id="KW-1185">Reference proteome</keyword>
<protein>
    <submittedName>
        <fullName evidence="2">Uncharacterized protein</fullName>
    </submittedName>
</protein>
<reference evidence="2 3" key="1">
    <citation type="submission" date="2024-02" db="EMBL/GenBank/DDBJ databases">
        <title>De novo assembly and annotation of 12 fungi associated with fruit tree decline syndrome in Ontario, Canada.</title>
        <authorList>
            <person name="Sulman M."/>
            <person name="Ellouze W."/>
            <person name="Ilyukhin E."/>
        </authorList>
    </citation>
    <scope>NUCLEOTIDE SEQUENCE [LARGE SCALE GENOMIC DNA]</scope>
    <source>
        <strain evidence="2 3">M169</strain>
    </source>
</reference>
<organism evidence="2 3">
    <name type="scientific">Diaporthe eres</name>
    <name type="common">Phomopsis oblonga</name>
    <dbReference type="NCBI Taxonomy" id="83184"/>
    <lineage>
        <taxon>Eukaryota</taxon>
        <taxon>Fungi</taxon>
        <taxon>Dikarya</taxon>
        <taxon>Ascomycota</taxon>
        <taxon>Pezizomycotina</taxon>
        <taxon>Sordariomycetes</taxon>
        <taxon>Sordariomycetidae</taxon>
        <taxon>Diaporthales</taxon>
        <taxon>Diaporthaceae</taxon>
        <taxon>Diaporthe</taxon>
        <taxon>Diaporthe eres species complex</taxon>
    </lineage>
</organism>
<proteinExistence type="predicted"/>
<comment type="caution">
    <text evidence="2">The sequence shown here is derived from an EMBL/GenBank/DDBJ whole genome shotgun (WGS) entry which is preliminary data.</text>
</comment>
<accession>A0ABR1PLP2</accession>
<evidence type="ECO:0000313" key="2">
    <source>
        <dbReference type="EMBL" id="KAK7739609.1"/>
    </source>
</evidence>
<feature type="transmembrane region" description="Helical" evidence="1">
    <location>
        <begin position="101"/>
        <end position="125"/>
    </location>
</feature>
<feature type="transmembrane region" description="Helical" evidence="1">
    <location>
        <begin position="43"/>
        <end position="62"/>
    </location>
</feature>
<sequence>MPATRWPLAARFDSPCLSSMDVRPNAAGALWIMMAMKIMRPSFMSLVVADAPIAMPSAAAWITRPVVVARLFDCLGVGAKEPRNPSVSSSASPFTLAEPRLSRLMCLVAGAALIPSVACCGILSMRNMRMKPSIKESPM</sequence>
<dbReference type="Proteomes" id="UP001430848">
    <property type="component" value="Unassembled WGS sequence"/>
</dbReference>
<keyword evidence="1" id="KW-0472">Membrane</keyword>
<dbReference type="EMBL" id="JAKNSF020000004">
    <property type="protein sequence ID" value="KAK7739609.1"/>
    <property type="molecule type" value="Genomic_DNA"/>
</dbReference>
<gene>
    <name evidence="2" type="ORF">SLS63_001955</name>
</gene>
<keyword evidence="1" id="KW-1133">Transmembrane helix</keyword>
<keyword evidence="1" id="KW-0812">Transmembrane</keyword>
<name>A0ABR1PLP2_DIAER</name>